<comment type="caution">
    <text evidence="1">The sequence shown here is derived from an EMBL/GenBank/DDBJ whole genome shotgun (WGS) entry which is preliminary data.</text>
</comment>
<protein>
    <submittedName>
        <fullName evidence="1">11448_t:CDS:1</fullName>
    </submittedName>
</protein>
<accession>A0ACA9NMN8</accession>
<evidence type="ECO:0000313" key="1">
    <source>
        <dbReference type="EMBL" id="CAG8664940.1"/>
    </source>
</evidence>
<organism evidence="1 2">
    <name type="scientific">Racocetra persica</name>
    <dbReference type="NCBI Taxonomy" id="160502"/>
    <lineage>
        <taxon>Eukaryota</taxon>
        <taxon>Fungi</taxon>
        <taxon>Fungi incertae sedis</taxon>
        <taxon>Mucoromycota</taxon>
        <taxon>Glomeromycotina</taxon>
        <taxon>Glomeromycetes</taxon>
        <taxon>Diversisporales</taxon>
        <taxon>Gigasporaceae</taxon>
        <taxon>Racocetra</taxon>
    </lineage>
</organism>
<dbReference type="EMBL" id="CAJVQC010015238">
    <property type="protein sequence ID" value="CAG8664940.1"/>
    <property type="molecule type" value="Genomic_DNA"/>
</dbReference>
<sequence length="63" mass="6592">MNGILNLKTDKLGSSSSKAKSESVSLKIPTSSPAQQGKTNVPTIRISAPTNTQHPLNQSLTST</sequence>
<reference evidence="1" key="1">
    <citation type="submission" date="2021-06" db="EMBL/GenBank/DDBJ databases">
        <authorList>
            <person name="Kallberg Y."/>
            <person name="Tangrot J."/>
            <person name="Rosling A."/>
        </authorList>
    </citation>
    <scope>NUCLEOTIDE SEQUENCE</scope>
    <source>
        <strain evidence="1">MA461A</strain>
    </source>
</reference>
<keyword evidence="2" id="KW-1185">Reference proteome</keyword>
<name>A0ACA9NMN8_9GLOM</name>
<dbReference type="Proteomes" id="UP000789920">
    <property type="component" value="Unassembled WGS sequence"/>
</dbReference>
<evidence type="ECO:0000313" key="2">
    <source>
        <dbReference type="Proteomes" id="UP000789920"/>
    </source>
</evidence>
<proteinExistence type="predicted"/>
<gene>
    <name evidence="1" type="ORF">RPERSI_LOCUS8427</name>
</gene>